<evidence type="ECO:0000313" key="2">
    <source>
        <dbReference type="Proteomes" id="UP000747542"/>
    </source>
</evidence>
<proteinExistence type="predicted"/>
<accession>A0A8J5TJX8</accession>
<gene>
    <name evidence="1" type="primary">Znf56-L2</name>
    <name evidence="1" type="ORF">Hamer_G009944</name>
</gene>
<dbReference type="Proteomes" id="UP000747542">
    <property type="component" value="Unassembled WGS sequence"/>
</dbReference>
<dbReference type="AlphaFoldDB" id="A0A8J5TJX8"/>
<organism evidence="1 2">
    <name type="scientific">Homarus americanus</name>
    <name type="common">American lobster</name>
    <dbReference type="NCBI Taxonomy" id="6706"/>
    <lineage>
        <taxon>Eukaryota</taxon>
        <taxon>Metazoa</taxon>
        <taxon>Ecdysozoa</taxon>
        <taxon>Arthropoda</taxon>
        <taxon>Crustacea</taxon>
        <taxon>Multicrustacea</taxon>
        <taxon>Malacostraca</taxon>
        <taxon>Eumalacostraca</taxon>
        <taxon>Eucarida</taxon>
        <taxon>Decapoda</taxon>
        <taxon>Pleocyemata</taxon>
        <taxon>Astacidea</taxon>
        <taxon>Nephropoidea</taxon>
        <taxon>Nephropidae</taxon>
        <taxon>Homarus</taxon>
    </lineage>
</organism>
<keyword evidence="2" id="KW-1185">Reference proteome</keyword>
<evidence type="ECO:0000313" key="1">
    <source>
        <dbReference type="EMBL" id="KAG7175905.1"/>
    </source>
</evidence>
<comment type="caution">
    <text evidence="1">The sequence shown here is derived from an EMBL/GenBank/DDBJ whole genome shotgun (WGS) entry which is preliminary data.</text>
</comment>
<reference evidence="1" key="1">
    <citation type="journal article" date="2021" name="Sci. Adv.">
        <title>The American lobster genome reveals insights on longevity, neural, and immune adaptations.</title>
        <authorList>
            <person name="Polinski J.M."/>
            <person name="Zimin A.V."/>
            <person name="Clark K.F."/>
            <person name="Kohn A.B."/>
            <person name="Sadowski N."/>
            <person name="Timp W."/>
            <person name="Ptitsyn A."/>
            <person name="Khanna P."/>
            <person name="Romanova D.Y."/>
            <person name="Williams P."/>
            <person name="Greenwood S.J."/>
            <person name="Moroz L.L."/>
            <person name="Walt D.R."/>
            <person name="Bodnar A.G."/>
        </authorList>
    </citation>
    <scope>NUCLEOTIDE SEQUENCE</scope>
    <source>
        <strain evidence="1">GMGI-L3</strain>
    </source>
</reference>
<protein>
    <submittedName>
        <fullName evidence="1">Putative zinc finger protein 56-like 2</fullName>
    </submittedName>
</protein>
<sequence length="110" mass="12646">MVRTLGVQQVTNGKTGLLIRSKKISSAKNQKRLNHIEGITNWEKTREKKLDESTYLEEGVEEEVVTEEVAMDDLRTYVFQPPPEHNSLPKVNIRSSWNTINIDLKSLESH</sequence>
<dbReference type="EMBL" id="JAHLQT010004633">
    <property type="protein sequence ID" value="KAG7175905.1"/>
    <property type="molecule type" value="Genomic_DNA"/>
</dbReference>
<name>A0A8J5TJX8_HOMAM</name>